<evidence type="ECO:0000256" key="6">
    <source>
        <dbReference type="ARBA" id="ARBA00024207"/>
    </source>
</evidence>
<dbReference type="GO" id="GO:0000166">
    <property type="term" value="F:nucleotide binding"/>
    <property type="evidence" value="ECO:0007669"/>
    <property type="project" value="UniProtKB-KW"/>
</dbReference>
<gene>
    <name evidence="7" type="ORF">DCF19_03375</name>
</gene>
<comment type="similarity">
    <text evidence="6">Belongs to the HepT RNase toxin family.</text>
</comment>
<evidence type="ECO:0000313" key="8">
    <source>
        <dbReference type="Proteomes" id="UP000249467"/>
    </source>
</evidence>
<keyword evidence="5" id="KW-0378">Hydrolase</keyword>
<dbReference type="GO" id="GO:0110001">
    <property type="term" value="C:toxin-antitoxin complex"/>
    <property type="evidence" value="ECO:0007669"/>
    <property type="project" value="InterPro"/>
</dbReference>
<protein>
    <recommendedName>
        <fullName evidence="9">DUF86 domain-containing protein</fullName>
    </recommendedName>
</protein>
<evidence type="ECO:0000256" key="4">
    <source>
        <dbReference type="ARBA" id="ARBA00022741"/>
    </source>
</evidence>
<dbReference type="GO" id="GO:0004540">
    <property type="term" value="F:RNA nuclease activity"/>
    <property type="evidence" value="ECO:0007669"/>
    <property type="project" value="InterPro"/>
</dbReference>
<dbReference type="InterPro" id="IPR051813">
    <property type="entry name" value="HepT_RNase_toxin"/>
</dbReference>
<proteinExistence type="inferred from homology"/>
<evidence type="ECO:0000256" key="3">
    <source>
        <dbReference type="ARBA" id="ARBA00022722"/>
    </source>
</evidence>
<accession>A0A2W4YBP3</accession>
<keyword evidence="4" id="KW-0547">Nucleotide-binding</keyword>
<keyword evidence="3" id="KW-0540">Nuclease</keyword>
<keyword evidence="1" id="KW-0597">Phosphoprotein</keyword>
<dbReference type="AlphaFoldDB" id="A0A2W4YBP3"/>
<organism evidence="7 8">
    <name type="scientific">Pseudanabaena frigida</name>
    <dbReference type="NCBI Taxonomy" id="945775"/>
    <lineage>
        <taxon>Bacteria</taxon>
        <taxon>Bacillati</taxon>
        <taxon>Cyanobacteriota</taxon>
        <taxon>Cyanophyceae</taxon>
        <taxon>Pseudanabaenales</taxon>
        <taxon>Pseudanabaenaceae</taxon>
        <taxon>Pseudanabaena</taxon>
    </lineage>
</organism>
<dbReference type="PANTHER" id="PTHR34139">
    <property type="entry name" value="UPF0331 PROTEIN MJ0127"/>
    <property type="match status" value="1"/>
</dbReference>
<comment type="caution">
    <text evidence="7">The sequence shown here is derived from an EMBL/GenBank/DDBJ whole genome shotgun (WGS) entry which is preliminary data.</text>
</comment>
<dbReference type="InterPro" id="IPR008201">
    <property type="entry name" value="HepT-like"/>
</dbReference>
<keyword evidence="2" id="KW-1277">Toxin-antitoxin system</keyword>
<dbReference type="PANTHER" id="PTHR34139:SF1">
    <property type="entry name" value="RNASE MJ1380-RELATED"/>
    <property type="match status" value="1"/>
</dbReference>
<dbReference type="InterPro" id="IPR037038">
    <property type="entry name" value="HepT-like_sf"/>
</dbReference>
<evidence type="ECO:0000256" key="1">
    <source>
        <dbReference type="ARBA" id="ARBA00022553"/>
    </source>
</evidence>
<dbReference type="EMBL" id="QBML01000003">
    <property type="protein sequence ID" value="PZO44255.1"/>
    <property type="molecule type" value="Genomic_DNA"/>
</dbReference>
<reference evidence="7 8" key="1">
    <citation type="submission" date="2018-04" db="EMBL/GenBank/DDBJ databases">
        <authorList>
            <person name="Go L.Y."/>
            <person name="Mitchell J.A."/>
        </authorList>
    </citation>
    <scope>NUCLEOTIDE SEQUENCE [LARGE SCALE GENOMIC DNA]</scope>
    <source>
        <strain evidence="7">ULC066bin1</strain>
    </source>
</reference>
<evidence type="ECO:0000313" key="7">
    <source>
        <dbReference type="EMBL" id="PZO44255.1"/>
    </source>
</evidence>
<dbReference type="GO" id="GO:0016787">
    <property type="term" value="F:hydrolase activity"/>
    <property type="evidence" value="ECO:0007669"/>
    <property type="project" value="UniProtKB-KW"/>
</dbReference>
<dbReference type="Pfam" id="PF01934">
    <property type="entry name" value="HepT-like"/>
    <property type="match status" value="1"/>
</dbReference>
<dbReference type="Proteomes" id="UP000249467">
    <property type="component" value="Unassembled WGS sequence"/>
</dbReference>
<reference evidence="7 8" key="2">
    <citation type="submission" date="2018-06" db="EMBL/GenBank/DDBJ databases">
        <title>Metagenomic assembly of (sub)arctic Cyanobacteria and their associated microbiome from non-axenic cultures.</title>
        <authorList>
            <person name="Baurain D."/>
        </authorList>
    </citation>
    <scope>NUCLEOTIDE SEQUENCE [LARGE SCALE GENOMIC DNA]</scope>
    <source>
        <strain evidence="7">ULC066bin1</strain>
    </source>
</reference>
<evidence type="ECO:0008006" key="9">
    <source>
        <dbReference type="Google" id="ProtNLM"/>
    </source>
</evidence>
<dbReference type="Gene3D" id="1.20.120.580">
    <property type="entry name" value="bsu32300-like"/>
    <property type="match status" value="1"/>
</dbReference>
<evidence type="ECO:0000256" key="2">
    <source>
        <dbReference type="ARBA" id="ARBA00022649"/>
    </source>
</evidence>
<sequence>MYDRTMLLELFLEIEEAIRRIERRFSEITSPDDFLRDDNGLDRLDGIAMMLVAIGENISKLEKMISKKAFDQYINIEWANITGLRNILAHDYFSIDAFEVYQICSSEIVILKEAMQKIRNDVF</sequence>
<name>A0A2W4YBP3_9CYAN</name>
<evidence type="ECO:0000256" key="5">
    <source>
        <dbReference type="ARBA" id="ARBA00022801"/>
    </source>
</evidence>